<feature type="transmembrane region" description="Helical" evidence="7">
    <location>
        <begin position="127"/>
        <end position="145"/>
    </location>
</feature>
<dbReference type="RefSeq" id="WP_341425771.1">
    <property type="nucleotide sequence ID" value="NZ_JBBUTG010000005.1"/>
</dbReference>
<evidence type="ECO:0000256" key="5">
    <source>
        <dbReference type="ARBA" id="ARBA00023136"/>
    </source>
</evidence>
<evidence type="ECO:0000256" key="1">
    <source>
        <dbReference type="ARBA" id="ARBA00004651"/>
    </source>
</evidence>
<dbReference type="Pfam" id="PF06271">
    <property type="entry name" value="RDD"/>
    <property type="match status" value="1"/>
</dbReference>
<comment type="subcellular location">
    <subcellularLocation>
        <location evidence="1">Cell membrane</location>
        <topology evidence="1">Multi-pass membrane protein</topology>
    </subcellularLocation>
</comment>
<dbReference type="PANTHER" id="PTHR36115">
    <property type="entry name" value="PROLINE-RICH ANTIGEN HOMOLOG-RELATED"/>
    <property type="match status" value="1"/>
</dbReference>
<comment type="caution">
    <text evidence="9">The sequence shown here is derived from an EMBL/GenBank/DDBJ whole genome shotgun (WGS) entry which is preliminary data.</text>
</comment>
<dbReference type="Proteomes" id="UP001371218">
    <property type="component" value="Unassembled WGS sequence"/>
</dbReference>
<evidence type="ECO:0000256" key="7">
    <source>
        <dbReference type="SAM" id="Phobius"/>
    </source>
</evidence>
<keyword evidence="2" id="KW-1003">Cell membrane</keyword>
<name>A0ABU9BSB6_9BURK</name>
<feature type="domain" description="RDD" evidence="8">
    <location>
        <begin position="31"/>
        <end position="163"/>
    </location>
</feature>
<accession>A0ABU9BSB6</accession>
<evidence type="ECO:0000313" key="9">
    <source>
        <dbReference type="EMBL" id="MEK8031393.1"/>
    </source>
</evidence>
<protein>
    <submittedName>
        <fullName evidence="9">RDD family protein</fullName>
    </submittedName>
</protein>
<evidence type="ECO:0000256" key="2">
    <source>
        <dbReference type="ARBA" id="ARBA00022475"/>
    </source>
</evidence>
<evidence type="ECO:0000256" key="4">
    <source>
        <dbReference type="ARBA" id="ARBA00022989"/>
    </source>
</evidence>
<evidence type="ECO:0000256" key="3">
    <source>
        <dbReference type="ARBA" id="ARBA00022692"/>
    </source>
</evidence>
<organism evidence="9 10">
    <name type="scientific">Ideonella lacteola</name>
    <dbReference type="NCBI Taxonomy" id="2984193"/>
    <lineage>
        <taxon>Bacteria</taxon>
        <taxon>Pseudomonadati</taxon>
        <taxon>Pseudomonadota</taxon>
        <taxon>Betaproteobacteria</taxon>
        <taxon>Burkholderiales</taxon>
        <taxon>Sphaerotilaceae</taxon>
        <taxon>Ideonella</taxon>
    </lineage>
</organism>
<keyword evidence="3 7" id="KW-0812">Transmembrane</keyword>
<dbReference type="InterPro" id="IPR051791">
    <property type="entry name" value="Pra-immunoreactive"/>
</dbReference>
<gene>
    <name evidence="9" type="ORF">AACH06_11240</name>
</gene>
<dbReference type="EMBL" id="JBBUTG010000005">
    <property type="protein sequence ID" value="MEK8031393.1"/>
    <property type="molecule type" value="Genomic_DNA"/>
</dbReference>
<feature type="transmembrane region" description="Helical" evidence="7">
    <location>
        <begin position="37"/>
        <end position="58"/>
    </location>
</feature>
<evidence type="ECO:0000313" key="10">
    <source>
        <dbReference type="Proteomes" id="UP001371218"/>
    </source>
</evidence>
<evidence type="ECO:0000256" key="6">
    <source>
        <dbReference type="SAM" id="MobiDB-lite"/>
    </source>
</evidence>
<dbReference type="PANTHER" id="PTHR36115:SF4">
    <property type="entry name" value="MEMBRANE PROTEIN"/>
    <property type="match status" value="1"/>
</dbReference>
<keyword evidence="5 7" id="KW-0472">Membrane</keyword>
<reference evidence="9 10" key="1">
    <citation type="submission" date="2024-04" db="EMBL/GenBank/DDBJ databases">
        <title>Novel species of the genus Ideonella isolated from streams.</title>
        <authorList>
            <person name="Lu H."/>
        </authorList>
    </citation>
    <scope>NUCLEOTIDE SEQUENCE [LARGE SCALE GENOMIC DNA]</scope>
    <source>
        <strain evidence="9 10">DXS29W</strain>
    </source>
</reference>
<keyword evidence="10" id="KW-1185">Reference proteome</keyword>
<dbReference type="InterPro" id="IPR010432">
    <property type="entry name" value="RDD"/>
</dbReference>
<evidence type="ECO:0000259" key="8">
    <source>
        <dbReference type="Pfam" id="PF06271"/>
    </source>
</evidence>
<feature type="region of interest" description="Disordered" evidence="6">
    <location>
        <begin position="1"/>
        <end position="21"/>
    </location>
</feature>
<proteinExistence type="predicted"/>
<keyword evidence="4 7" id="KW-1133">Transmembrane helix</keyword>
<feature type="transmembrane region" description="Helical" evidence="7">
    <location>
        <begin position="70"/>
        <end position="91"/>
    </location>
</feature>
<sequence>MDDTDNRAKHNPFAPPATPVEDAAVEAGDPAGRGARLIATLLDALALGALTLAVGLFGSVTALRFAAASAMAYVVGFGVPFLLFIVLQAWLLKRRGQTLGKAAMQIRIVRTDGSRASLTRLLALRTIPMWLVMLVPVVGPLAALLDNLMIFRPSGRCLHDDVADTMVVCA</sequence>